<evidence type="ECO:0000259" key="2">
    <source>
        <dbReference type="Pfam" id="PF25055"/>
    </source>
</evidence>
<comment type="caution">
    <text evidence="3">The sequence shown here is derived from an EMBL/GenBank/DDBJ whole genome shotgun (WGS) entry which is preliminary data.</text>
</comment>
<dbReference type="Gene3D" id="1.20.930.20">
    <property type="entry name" value="Adaptor protein Cbl, N-terminal domain"/>
    <property type="match status" value="1"/>
</dbReference>
<dbReference type="Pfam" id="PF00514">
    <property type="entry name" value="Arm"/>
    <property type="match status" value="1"/>
</dbReference>
<accession>A0A9Q0C8H2</accession>
<dbReference type="InterPro" id="IPR011989">
    <property type="entry name" value="ARM-like"/>
</dbReference>
<evidence type="ECO:0000256" key="1">
    <source>
        <dbReference type="SAM" id="MobiDB-lite"/>
    </source>
</evidence>
<dbReference type="OrthoDB" id="7537227at2759"/>
<name>A0A9Q0C8H2_9POAL</name>
<dbReference type="InterPro" id="IPR016024">
    <property type="entry name" value="ARM-type_fold"/>
</dbReference>
<dbReference type="InterPro" id="IPR036537">
    <property type="entry name" value="Adaptor_Cbl_N_dom_sf"/>
</dbReference>
<dbReference type="PANTHER" id="PTHR46168:SF7">
    <property type="entry name" value="ARMADILLO_BETA-CATENIN-LIKE REPEAT FAMILY PROTEIN, EXPRESSED"/>
    <property type="match status" value="1"/>
</dbReference>
<dbReference type="PANTHER" id="PTHR46168">
    <property type="entry name" value="ARMADILLO REPEAT ONLY 4"/>
    <property type="match status" value="1"/>
</dbReference>
<dbReference type="SMART" id="SM00185">
    <property type="entry name" value="ARM"/>
    <property type="match status" value="4"/>
</dbReference>
<feature type="compositionally biased region" description="Low complexity" evidence="1">
    <location>
        <begin position="324"/>
        <end position="338"/>
    </location>
</feature>
<dbReference type="GO" id="GO:0007166">
    <property type="term" value="P:cell surface receptor signaling pathway"/>
    <property type="evidence" value="ECO:0007669"/>
    <property type="project" value="InterPro"/>
</dbReference>
<gene>
    <name evidence="3" type="ORF">LUZ63_013363</name>
</gene>
<dbReference type="InterPro" id="IPR000225">
    <property type="entry name" value="Armadillo"/>
</dbReference>
<protein>
    <recommendedName>
        <fullName evidence="2">DUF7792 domain-containing protein</fullName>
    </recommendedName>
</protein>
<dbReference type="Pfam" id="PF25055">
    <property type="entry name" value="DUF7792"/>
    <property type="match status" value="1"/>
</dbReference>
<proteinExistence type="predicted"/>
<sequence>MSEAVKSMLAKPIQLADHVAKAAGAALSHRAECTEIKTKAEHLASLLRQAARSDLYERPAARVTEETAQTLSKALSLVSKCRDHGGILRRIFNIIPAGSFPRVVEQLDNSIQNVSWLIRISSPDNDPDGESDLHGMPNIAQNEPILFLIWDHIAKLHTGSPEARADSASNLASMARDNDHFARKIIEEDGVAPLLRLLKESRDEGREAAARALGYLARDKESVARLVQAGICSVLAKSLKEPPMKVQAVVAWAIGELCAKNPDFQDSFAENHVVRLLVGHVAFETIQEHSKYSIPTAPAKAMSLHSVVLAHTKSVRLGSSDAQNFGPSNNSNNNNNNGTGNGLPKPNAPKTHIHSVVQSAMVTNGSVGVTRGRLSEDAETKAQLKAMAAYALWCLAKDNVNICKSITESRALLCFATLLEKGTGEVQKYSALSVMEIARVAEHNLALRQSAFKPSSPAAKAVVEQLLRIVQIGVYDELLLPCITSLGCLARTFQASETRIVGPLVQLLDEREPPVTKEAVIALTKFACTENHLHVTHCKAIIEVGGARHLVQLVYLGDQIQIEALVLLCYVALHVPDSVELEQAGVLAVLLWASKQAHLAQDVKVDDLLPEAKARVELFQSRGTR</sequence>
<evidence type="ECO:0000313" key="3">
    <source>
        <dbReference type="EMBL" id="KAJ1689208.1"/>
    </source>
</evidence>
<evidence type="ECO:0000313" key="4">
    <source>
        <dbReference type="Proteomes" id="UP001151287"/>
    </source>
</evidence>
<dbReference type="InterPro" id="IPR056694">
    <property type="entry name" value="DUF7792"/>
</dbReference>
<keyword evidence="4" id="KW-1185">Reference proteome</keyword>
<organism evidence="3 4">
    <name type="scientific">Rhynchospora breviuscula</name>
    <dbReference type="NCBI Taxonomy" id="2022672"/>
    <lineage>
        <taxon>Eukaryota</taxon>
        <taxon>Viridiplantae</taxon>
        <taxon>Streptophyta</taxon>
        <taxon>Embryophyta</taxon>
        <taxon>Tracheophyta</taxon>
        <taxon>Spermatophyta</taxon>
        <taxon>Magnoliopsida</taxon>
        <taxon>Liliopsida</taxon>
        <taxon>Poales</taxon>
        <taxon>Cyperaceae</taxon>
        <taxon>Cyperoideae</taxon>
        <taxon>Rhynchosporeae</taxon>
        <taxon>Rhynchospora</taxon>
    </lineage>
</organism>
<reference evidence="3" key="1">
    <citation type="journal article" date="2022" name="Cell">
        <title>Repeat-based holocentromeres influence genome architecture and karyotype evolution.</title>
        <authorList>
            <person name="Hofstatter P.G."/>
            <person name="Thangavel G."/>
            <person name="Lux T."/>
            <person name="Neumann P."/>
            <person name="Vondrak T."/>
            <person name="Novak P."/>
            <person name="Zhang M."/>
            <person name="Costa L."/>
            <person name="Castellani M."/>
            <person name="Scott A."/>
            <person name="Toegelov H."/>
            <person name="Fuchs J."/>
            <person name="Mata-Sucre Y."/>
            <person name="Dias Y."/>
            <person name="Vanzela A.L.L."/>
            <person name="Huettel B."/>
            <person name="Almeida C.C.S."/>
            <person name="Simkova H."/>
            <person name="Souza G."/>
            <person name="Pedrosa-Harand A."/>
            <person name="Macas J."/>
            <person name="Mayer K.F.X."/>
            <person name="Houben A."/>
            <person name="Marques A."/>
        </authorList>
    </citation>
    <scope>NUCLEOTIDE SEQUENCE</scope>
    <source>
        <strain evidence="3">RhyBre1mFocal</strain>
    </source>
</reference>
<dbReference type="AlphaFoldDB" id="A0A9Q0C8H2"/>
<dbReference type="SUPFAM" id="SSF48371">
    <property type="entry name" value="ARM repeat"/>
    <property type="match status" value="1"/>
</dbReference>
<dbReference type="Gene3D" id="1.25.10.10">
    <property type="entry name" value="Leucine-rich Repeat Variant"/>
    <property type="match status" value="3"/>
</dbReference>
<dbReference type="Proteomes" id="UP001151287">
    <property type="component" value="Unassembled WGS sequence"/>
</dbReference>
<feature type="region of interest" description="Disordered" evidence="1">
    <location>
        <begin position="319"/>
        <end position="350"/>
    </location>
</feature>
<feature type="domain" description="DUF7792" evidence="2">
    <location>
        <begin position="7"/>
        <end position="121"/>
    </location>
</feature>
<dbReference type="EMBL" id="JAMQYH010000004">
    <property type="protein sequence ID" value="KAJ1689208.1"/>
    <property type="molecule type" value="Genomic_DNA"/>
</dbReference>